<keyword evidence="4" id="KW-1185">Reference proteome</keyword>
<feature type="transmembrane region" description="Helical" evidence="2">
    <location>
        <begin position="145"/>
        <end position="168"/>
    </location>
</feature>
<gene>
    <name evidence="3" type="ORF">Daura_23410</name>
</gene>
<feature type="transmembrane region" description="Helical" evidence="2">
    <location>
        <begin position="174"/>
        <end position="196"/>
    </location>
</feature>
<feature type="compositionally biased region" description="Pro residues" evidence="1">
    <location>
        <begin position="1"/>
        <end position="19"/>
    </location>
</feature>
<feature type="transmembrane region" description="Helical" evidence="2">
    <location>
        <begin position="360"/>
        <end position="384"/>
    </location>
</feature>
<dbReference type="AlphaFoldDB" id="A0A9Q9ITU2"/>
<name>A0A9Q9ITU2_9ACTN</name>
<feature type="transmembrane region" description="Helical" evidence="2">
    <location>
        <begin position="519"/>
        <end position="540"/>
    </location>
</feature>
<feature type="transmembrane region" description="Helical" evidence="2">
    <location>
        <begin position="472"/>
        <end position="491"/>
    </location>
</feature>
<evidence type="ECO:0000256" key="2">
    <source>
        <dbReference type="SAM" id="Phobius"/>
    </source>
</evidence>
<feature type="transmembrane region" description="Helical" evidence="2">
    <location>
        <begin position="312"/>
        <end position="336"/>
    </location>
</feature>
<evidence type="ECO:0000313" key="3">
    <source>
        <dbReference type="EMBL" id="UWZ58858.1"/>
    </source>
</evidence>
<feature type="transmembrane region" description="Helical" evidence="2">
    <location>
        <begin position="253"/>
        <end position="274"/>
    </location>
</feature>
<evidence type="ECO:0008006" key="5">
    <source>
        <dbReference type="Google" id="ProtNLM"/>
    </source>
</evidence>
<dbReference type="Proteomes" id="UP001058003">
    <property type="component" value="Chromosome"/>
</dbReference>
<evidence type="ECO:0000256" key="1">
    <source>
        <dbReference type="SAM" id="MobiDB-lite"/>
    </source>
</evidence>
<accession>A0A9Q9ITU2</accession>
<proteinExistence type="predicted"/>
<dbReference type="OrthoDB" id="2014935at2"/>
<organism evidence="3 4">
    <name type="scientific">Dactylosporangium aurantiacum</name>
    <dbReference type="NCBI Taxonomy" id="35754"/>
    <lineage>
        <taxon>Bacteria</taxon>
        <taxon>Bacillati</taxon>
        <taxon>Actinomycetota</taxon>
        <taxon>Actinomycetes</taxon>
        <taxon>Micromonosporales</taxon>
        <taxon>Micromonosporaceae</taxon>
        <taxon>Dactylosporangium</taxon>
    </lineage>
</organism>
<evidence type="ECO:0000313" key="4">
    <source>
        <dbReference type="Proteomes" id="UP001058003"/>
    </source>
</evidence>
<dbReference type="RefSeq" id="WP_052387305.1">
    <property type="nucleotide sequence ID" value="NZ_CP073767.1"/>
</dbReference>
<keyword evidence="2" id="KW-1133">Transmembrane helix</keyword>
<reference evidence="3" key="1">
    <citation type="submission" date="2021-04" db="EMBL/GenBank/DDBJ databases">
        <title>Dactylosporangium aurantiacum NRRL B-8018 full assembly.</title>
        <authorList>
            <person name="Hartkoorn R.C."/>
            <person name="Beaudoing E."/>
            <person name="Hot D."/>
        </authorList>
    </citation>
    <scope>NUCLEOTIDE SEQUENCE</scope>
    <source>
        <strain evidence="3">NRRL B-8018</strain>
    </source>
</reference>
<sequence length="547" mass="54895">MNAPSAAPPPPRHPSPQPGRGPAAAVTRLAASQVWRGATVVTVLSAGMTAVVAGTYRGTVGDALDRRALLALAGNPAVRTMFGEPVALDTAGGFTAWRTGTFLAVLLGVWGILATTRITRGEEDTGRWALLLAGRVSLRASVVRHVAVVAAAPLVAGAAVSAALLVSGTPAAGAALYGAGLALIGLFAVAVAALCAQLLPSRGTAAGTAVVVFAAGLLMRMLGDGTHALAWLRWLSPFGLAALTRPFDADRPAPLAVLATATALVLAAAVTAAARRDLDAGLVRVSDSRPARLALLGSVTAFAMRRAWPSTAAWAAVIGGFVGLLGCVAASMTAFLRGNPRFAELAAQAGFAGLDSVTGYAATMFALLAVPAGVFAAVRVGAIAEDERARRLTLLYAGPLPRARLLAAETAAAVAGVLALAVVAATAIWAGAAASATRLRLLDALAGTVNTLPIALLCLGAGVAALGWRPRVTVGVGTVPAVGGFVLKVVADSVDAPGWVAAGSPFQHLALVPQVPVDWTSTSVMLTVAAVLWLLGAAGYQRRDLGG</sequence>
<feature type="transmembrane region" description="Helical" evidence="2">
    <location>
        <begin position="444"/>
        <end position="465"/>
    </location>
</feature>
<keyword evidence="2" id="KW-0812">Transmembrane</keyword>
<dbReference type="KEGG" id="daur:Daura_23410"/>
<protein>
    <recommendedName>
        <fullName evidence="5">Polyketide antibiotic transporter</fullName>
    </recommendedName>
</protein>
<keyword evidence="2" id="KW-0472">Membrane</keyword>
<feature type="transmembrane region" description="Helical" evidence="2">
    <location>
        <begin position="203"/>
        <end position="222"/>
    </location>
</feature>
<dbReference type="EMBL" id="CP073767">
    <property type="protein sequence ID" value="UWZ58858.1"/>
    <property type="molecule type" value="Genomic_DNA"/>
</dbReference>
<feature type="region of interest" description="Disordered" evidence="1">
    <location>
        <begin position="1"/>
        <end position="23"/>
    </location>
</feature>
<feature type="transmembrane region" description="Helical" evidence="2">
    <location>
        <begin position="405"/>
        <end position="432"/>
    </location>
</feature>